<accession>A0ACC2QR92</accession>
<sequence length="328" mass="37197">MPRLKRTPPATRAPTAGGTGIVQSMSDSDIPQAITCSPYESVNTTSRHKRPRQAFSPGSELLDFKREILDMLNSWKAEVQASFLKFSQEQSSSLAKLFSEVAELKTQNLAIQKANNEIEKSINFINNQYDDLMKHIDLLQKEKQTYRDCIQNLEMRVEDLQKLSRSSCIEIRNIPLKEKERAKDLSAIVARVSAAVNLPLKENDIRDVYRLPGKPGTVRPVVAEFATMETKNALLSSVRSYNIKQPKESRLSTTNIGVLGDQRPLYVSEYLPASSRKLFFAAREFAKLNNYRFCWTANGNILLRKEEGVKPIRVKSEQTLRDLAQSTQ</sequence>
<evidence type="ECO:0000313" key="2">
    <source>
        <dbReference type="Proteomes" id="UP001231649"/>
    </source>
</evidence>
<gene>
    <name evidence="1" type="ORF">PYW08_004362</name>
</gene>
<evidence type="ECO:0000313" key="1">
    <source>
        <dbReference type="EMBL" id="KAJ8721960.1"/>
    </source>
</evidence>
<protein>
    <submittedName>
        <fullName evidence="1">Uncharacterized protein</fullName>
    </submittedName>
</protein>
<proteinExistence type="predicted"/>
<name>A0ACC2QR92_9NEOP</name>
<dbReference type="EMBL" id="CM056792">
    <property type="protein sequence ID" value="KAJ8721960.1"/>
    <property type="molecule type" value="Genomic_DNA"/>
</dbReference>
<dbReference type="Proteomes" id="UP001231649">
    <property type="component" value="Chromosome 16"/>
</dbReference>
<comment type="caution">
    <text evidence="1">The sequence shown here is derived from an EMBL/GenBank/DDBJ whole genome shotgun (WGS) entry which is preliminary data.</text>
</comment>
<reference evidence="1" key="1">
    <citation type="submission" date="2023-03" db="EMBL/GenBank/DDBJ databases">
        <title>Chromosome-level genomes of two armyworms, Mythimna separata and Mythimna loreyi, provide insights into the biosynthesis and reception of sex pheromones.</title>
        <authorList>
            <person name="Zhao H."/>
        </authorList>
    </citation>
    <scope>NUCLEOTIDE SEQUENCE</scope>
    <source>
        <strain evidence="1">BeijingLab</strain>
    </source>
</reference>
<organism evidence="1 2">
    <name type="scientific">Mythimna loreyi</name>
    <dbReference type="NCBI Taxonomy" id="667449"/>
    <lineage>
        <taxon>Eukaryota</taxon>
        <taxon>Metazoa</taxon>
        <taxon>Ecdysozoa</taxon>
        <taxon>Arthropoda</taxon>
        <taxon>Hexapoda</taxon>
        <taxon>Insecta</taxon>
        <taxon>Pterygota</taxon>
        <taxon>Neoptera</taxon>
        <taxon>Endopterygota</taxon>
        <taxon>Lepidoptera</taxon>
        <taxon>Glossata</taxon>
        <taxon>Ditrysia</taxon>
        <taxon>Noctuoidea</taxon>
        <taxon>Noctuidae</taxon>
        <taxon>Noctuinae</taxon>
        <taxon>Hadenini</taxon>
        <taxon>Mythimna</taxon>
    </lineage>
</organism>
<keyword evidence="2" id="KW-1185">Reference proteome</keyword>